<dbReference type="GO" id="GO:0016987">
    <property type="term" value="F:sigma factor activity"/>
    <property type="evidence" value="ECO:0007669"/>
    <property type="project" value="UniProtKB-KW"/>
</dbReference>
<keyword evidence="7" id="KW-1185">Reference proteome</keyword>
<dbReference type="GO" id="GO:0003677">
    <property type="term" value="F:DNA binding"/>
    <property type="evidence" value="ECO:0007669"/>
    <property type="project" value="UniProtKB-KW"/>
</dbReference>
<dbReference type="Gene3D" id="1.20.140.160">
    <property type="match status" value="1"/>
</dbReference>
<dbReference type="RefSeq" id="WP_093371084.1">
    <property type="nucleotide sequence ID" value="NZ_FOQA01000003.1"/>
</dbReference>
<dbReference type="PANTHER" id="PTHR30385">
    <property type="entry name" value="SIGMA FACTOR F FLAGELLAR"/>
    <property type="match status" value="1"/>
</dbReference>
<organism evidence="6 7">
    <name type="scientific">Tindallia magadiensis</name>
    <dbReference type="NCBI Taxonomy" id="69895"/>
    <lineage>
        <taxon>Bacteria</taxon>
        <taxon>Bacillati</taxon>
        <taxon>Bacillota</taxon>
        <taxon>Clostridia</taxon>
        <taxon>Peptostreptococcales</taxon>
        <taxon>Tindalliaceae</taxon>
        <taxon>Tindallia</taxon>
    </lineage>
</organism>
<reference evidence="7" key="1">
    <citation type="submission" date="2016-10" db="EMBL/GenBank/DDBJ databases">
        <authorList>
            <person name="Varghese N."/>
            <person name="Submissions S."/>
        </authorList>
    </citation>
    <scope>NUCLEOTIDE SEQUENCE [LARGE SCALE GENOMIC DNA]</scope>
    <source>
        <strain evidence="7">Z-7934</strain>
    </source>
</reference>
<protein>
    <submittedName>
        <fullName evidence="6">RNA polymerase sigma factor, sigma-70 family</fullName>
    </submittedName>
</protein>
<proteinExistence type="predicted"/>
<keyword evidence="3" id="KW-0238">DNA-binding</keyword>
<dbReference type="EMBL" id="FOQA01000003">
    <property type="protein sequence ID" value="SFH80809.1"/>
    <property type="molecule type" value="Genomic_DNA"/>
</dbReference>
<dbReference type="InterPro" id="IPR007627">
    <property type="entry name" value="RNA_pol_sigma70_r2"/>
</dbReference>
<evidence type="ECO:0000256" key="4">
    <source>
        <dbReference type="ARBA" id="ARBA00023163"/>
    </source>
</evidence>
<accession>A0A1I3D2Q2</accession>
<dbReference type="InterPro" id="IPR013324">
    <property type="entry name" value="RNA_pol_sigma_r3/r4-like"/>
</dbReference>
<dbReference type="InterPro" id="IPR014284">
    <property type="entry name" value="RNA_pol_sigma-70_dom"/>
</dbReference>
<keyword evidence="1" id="KW-0805">Transcription regulation</keyword>
<dbReference type="Gene3D" id="1.10.1740.10">
    <property type="match status" value="1"/>
</dbReference>
<dbReference type="InterPro" id="IPR013325">
    <property type="entry name" value="RNA_pol_sigma_r2"/>
</dbReference>
<dbReference type="GO" id="GO:0006352">
    <property type="term" value="P:DNA-templated transcription initiation"/>
    <property type="evidence" value="ECO:0007669"/>
    <property type="project" value="InterPro"/>
</dbReference>
<keyword evidence="4" id="KW-0804">Transcription</keyword>
<dbReference type="SUPFAM" id="SSF88946">
    <property type="entry name" value="Sigma2 domain of RNA polymerase sigma factors"/>
    <property type="match status" value="1"/>
</dbReference>
<dbReference type="NCBIfam" id="TIGR02937">
    <property type="entry name" value="sigma70-ECF"/>
    <property type="match status" value="1"/>
</dbReference>
<feature type="domain" description="RNA polymerase sigma-70 region 2" evidence="5">
    <location>
        <begin position="32"/>
        <end position="98"/>
    </location>
</feature>
<gene>
    <name evidence="6" type="ORF">SAMN05192551_103119</name>
</gene>
<name>A0A1I3D2Q2_9FIRM</name>
<evidence type="ECO:0000313" key="7">
    <source>
        <dbReference type="Proteomes" id="UP000199287"/>
    </source>
</evidence>
<evidence type="ECO:0000256" key="1">
    <source>
        <dbReference type="ARBA" id="ARBA00023015"/>
    </source>
</evidence>
<sequence>MKKTAQEIQILALKIQQGEESPEETKYNIEMLIHHLKPLILALHRKHETVFDSSEDALQEGALILLECLKKYDPTQRVPFIAYAQQQLRYHFYNGYRVKRPLLTLDAPVTQLLEDISETKASQLADTSETAEEGLLREEQRKALSNSMHGLNHKEINLIYQHYIRQLSLKEVAADLNLHPVTLSRQKAALLEKLRKKVERRITNVK</sequence>
<evidence type="ECO:0000313" key="6">
    <source>
        <dbReference type="EMBL" id="SFH80809.1"/>
    </source>
</evidence>
<dbReference type="SUPFAM" id="SSF88659">
    <property type="entry name" value="Sigma3 and sigma4 domains of RNA polymerase sigma factors"/>
    <property type="match status" value="1"/>
</dbReference>
<dbReference type="OrthoDB" id="1730259at2"/>
<evidence type="ECO:0000256" key="3">
    <source>
        <dbReference type="ARBA" id="ARBA00023125"/>
    </source>
</evidence>
<dbReference type="STRING" id="69895.SAMN05192551_103119"/>
<evidence type="ECO:0000256" key="2">
    <source>
        <dbReference type="ARBA" id="ARBA00023082"/>
    </source>
</evidence>
<keyword evidence="2" id="KW-0731">Sigma factor</keyword>
<dbReference type="Proteomes" id="UP000199287">
    <property type="component" value="Unassembled WGS sequence"/>
</dbReference>
<dbReference type="AlphaFoldDB" id="A0A1I3D2Q2"/>
<evidence type="ECO:0000259" key="5">
    <source>
        <dbReference type="Pfam" id="PF04542"/>
    </source>
</evidence>
<dbReference type="Pfam" id="PF04542">
    <property type="entry name" value="Sigma70_r2"/>
    <property type="match status" value="1"/>
</dbReference>